<gene>
    <name evidence="1" type="ORF">RUN39_v1_1330002</name>
</gene>
<protein>
    <submittedName>
        <fullName evidence="1">Uncharacterized protein</fullName>
    </submittedName>
</protein>
<dbReference type="AlphaFoldDB" id="A0A0S4TZJ8"/>
<evidence type="ECO:0000313" key="1">
    <source>
        <dbReference type="EMBL" id="CUV15418.1"/>
    </source>
</evidence>
<accession>A0A0S4TZJ8</accession>
<organism evidence="1">
    <name type="scientific">Ralstonia solanacearum</name>
    <name type="common">Pseudomonas solanacearum</name>
    <dbReference type="NCBI Taxonomy" id="305"/>
    <lineage>
        <taxon>Bacteria</taxon>
        <taxon>Pseudomonadati</taxon>
        <taxon>Pseudomonadota</taxon>
        <taxon>Betaproteobacteria</taxon>
        <taxon>Burkholderiales</taxon>
        <taxon>Burkholderiaceae</taxon>
        <taxon>Ralstonia</taxon>
        <taxon>Ralstonia solanacearum species complex</taxon>
    </lineage>
</organism>
<sequence length="58" mass="6513">MSGVHAVHARSAIDRRVRVVFGADEGRVYTNPILYLTDFLREIQDCLVVDPGKQDLVT</sequence>
<reference evidence="1" key="1">
    <citation type="submission" date="2015-10" db="EMBL/GenBank/DDBJ databases">
        <authorList>
            <person name="Gilbert D.G."/>
        </authorList>
    </citation>
    <scope>NUCLEOTIDE SEQUENCE</scope>
    <source>
        <strain evidence="1">Phyl III-seqv23</strain>
    </source>
</reference>
<dbReference type="EMBL" id="LN899819">
    <property type="protein sequence ID" value="CUV15418.1"/>
    <property type="molecule type" value="Genomic_DNA"/>
</dbReference>
<proteinExistence type="predicted"/>
<name>A0A0S4TZJ8_RALSL</name>